<evidence type="ECO:0000313" key="4">
    <source>
        <dbReference type="EMBL" id="MFC6164363.1"/>
    </source>
</evidence>
<sequence>MKKGLKTLLMSSALLLAVAAPLAANADTSTDIGNGSGSTDVSATFEKSTQTVTPVNPDKPGTTDNSGDGGNGAAAGGDLSLIYVTNKLDFGSHEIDVANDQTYAANYTDADTTKSADVSSLWNNKAVVEVSDVRGTNAGWNLTVSGTALTGTDGTILKGATLALPTGTLANTGSGNNGTSSVAVTNALDTAAAQVLTAGKDAGAGITTDQLNPSDIKLTVPANQAKAQGYTTKLTWNLSDTPAS</sequence>
<dbReference type="Proteomes" id="UP001596253">
    <property type="component" value="Unassembled WGS sequence"/>
</dbReference>
<dbReference type="EMBL" id="JBHSSD010000032">
    <property type="protein sequence ID" value="MFC6164363.1"/>
    <property type="molecule type" value="Genomic_DNA"/>
</dbReference>
<organism evidence="4 5">
    <name type="scientific">Lactiplantibacillus dongliensis</name>
    <dbReference type="NCBI Taxonomy" id="2559919"/>
    <lineage>
        <taxon>Bacteria</taxon>
        <taxon>Bacillati</taxon>
        <taxon>Bacillota</taxon>
        <taxon>Bacilli</taxon>
        <taxon>Lactobacillales</taxon>
        <taxon>Lactobacillaceae</taxon>
        <taxon>Lactiplantibacillus</taxon>
    </lineage>
</organism>
<evidence type="ECO:0000259" key="3">
    <source>
        <dbReference type="Pfam" id="PF13731"/>
    </source>
</evidence>
<evidence type="ECO:0000256" key="1">
    <source>
        <dbReference type="SAM" id="MobiDB-lite"/>
    </source>
</evidence>
<name>A0ABW1R7K6_9LACO</name>
<dbReference type="InterPro" id="IPR027994">
    <property type="entry name" value="WxL_dom"/>
</dbReference>
<proteinExistence type="predicted"/>
<evidence type="ECO:0000313" key="5">
    <source>
        <dbReference type="Proteomes" id="UP001596253"/>
    </source>
</evidence>
<feature type="compositionally biased region" description="Polar residues" evidence="1">
    <location>
        <begin position="27"/>
        <end position="54"/>
    </location>
</feature>
<protein>
    <submittedName>
        <fullName evidence="4">WxL domain-containing protein</fullName>
    </submittedName>
</protein>
<evidence type="ECO:0000256" key="2">
    <source>
        <dbReference type="SAM" id="SignalP"/>
    </source>
</evidence>
<feature type="signal peptide" evidence="2">
    <location>
        <begin position="1"/>
        <end position="26"/>
    </location>
</feature>
<feature type="domain" description="WxL" evidence="3">
    <location>
        <begin position="35"/>
        <end position="242"/>
    </location>
</feature>
<accession>A0ABW1R7K6</accession>
<comment type="caution">
    <text evidence="4">The sequence shown here is derived from an EMBL/GenBank/DDBJ whole genome shotgun (WGS) entry which is preliminary data.</text>
</comment>
<feature type="chain" id="PRO_5046242816" evidence="2">
    <location>
        <begin position="27"/>
        <end position="244"/>
    </location>
</feature>
<dbReference type="Pfam" id="PF13731">
    <property type="entry name" value="WxL"/>
    <property type="match status" value="1"/>
</dbReference>
<keyword evidence="5" id="KW-1185">Reference proteome</keyword>
<dbReference type="RefSeq" id="WP_137640935.1">
    <property type="nucleotide sequence ID" value="NZ_BJDK01000033.1"/>
</dbReference>
<keyword evidence="2" id="KW-0732">Signal</keyword>
<feature type="region of interest" description="Disordered" evidence="1">
    <location>
        <begin position="27"/>
        <end position="71"/>
    </location>
</feature>
<gene>
    <name evidence="4" type="ORF">ACFP3T_06760</name>
</gene>
<reference evidence="5" key="1">
    <citation type="journal article" date="2019" name="Int. J. Syst. Evol. Microbiol.">
        <title>The Global Catalogue of Microorganisms (GCM) 10K type strain sequencing project: providing services to taxonomists for standard genome sequencing and annotation.</title>
        <authorList>
            <consortium name="The Broad Institute Genomics Platform"/>
            <consortium name="The Broad Institute Genome Sequencing Center for Infectious Disease"/>
            <person name="Wu L."/>
            <person name="Ma J."/>
        </authorList>
    </citation>
    <scope>NUCLEOTIDE SEQUENCE [LARGE SCALE GENOMIC DNA]</scope>
    <source>
        <strain evidence="5">CCM 8932</strain>
    </source>
</reference>